<name>A0A0D2CYM3_9EURO</name>
<dbReference type="Proteomes" id="UP000054266">
    <property type="component" value="Unassembled WGS sequence"/>
</dbReference>
<dbReference type="AlphaFoldDB" id="A0A0D2CYM3"/>
<protein>
    <submittedName>
        <fullName evidence="2">Uncharacterized protein</fullName>
    </submittedName>
</protein>
<organism evidence="2 3">
    <name type="scientific">Phialophora macrospora</name>
    <dbReference type="NCBI Taxonomy" id="1851006"/>
    <lineage>
        <taxon>Eukaryota</taxon>
        <taxon>Fungi</taxon>
        <taxon>Dikarya</taxon>
        <taxon>Ascomycota</taxon>
        <taxon>Pezizomycotina</taxon>
        <taxon>Eurotiomycetes</taxon>
        <taxon>Chaetothyriomycetidae</taxon>
        <taxon>Chaetothyriales</taxon>
        <taxon>Herpotrichiellaceae</taxon>
        <taxon>Phialophora</taxon>
    </lineage>
</organism>
<reference evidence="2 3" key="1">
    <citation type="submission" date="2015-01" db="EMBL/GenBank/DDBJ databases">
        <title>The Genome Sequence of Capronia semiimmersa CBS27337.</title>
        <authorList>
            <consortium name="The Broad Institute Genomics Platform"/>
            <person name="Cuomo C."/>
            <person name="de Hoog S."/>
            <person name="Gorbushina A."/>
            <person name="Stielow B."/>
            <person name="Teixiera M."/>
            <person name="Abouelleil A."/>
            <person name="Chapman S.B."/>
            <person name="Priest M."/>
            <person name="Young S.K."/>
            <person name="Wortman J."/>
            <person name="Nusbaum C."/>
            <person name="Birren B."/>
        </authorList>
    </citation>
    <scope>NUCLEOTIDE SEQUENCE [LARGE SCALE GENOMIC DNA]</scope>
    <source>
        <strain evidence="2 3">CBS 27337</strain>
    </source>
</reference>
<keyword evidence="3" id="KW-1185">Reference proteome</keyword>
<sequence length="69" mass="8220">MFDPIDWFMLMCCWCCDRKDKDEEDYEISERERARQQLKADLNDGAATPREQQQPKKPPQLAHAPPELR</sequence>
<gene>
    <name evidence="2" type="ORF">PV04_02599</name>
</gene>
<evidence type="ECO:0000256" key="1">
    <source>
        <dbReference type="SAM" id="MobiDB-lite"/>
    </source>
</evidence>
<dbReference type="EMBL" id="KN846957">
    <property type="protein sequence ID" value="KIW70316.1"/>
    <property type="molecule type" value="Genomic_DNA"/>
</dbReference>
<proteinExistence type="predicted"/>
<dbReference type="HOGENOM" id="CLU_2573899_0_0_1"/>
<feature type="region of interest" description="Disordered" evidence="1">
    <location>
        <begin position="25"/>
        <end position="69"/>
    </location>
</feature>
<evidence type="ECO:0000313" key="2">
    <source>
        <dbReference type="EMBL" id="KIW70316.1"/>
    </source>
</evidence>
<accession>A0A0D2CYM3</accession>
<evidence type="ECO:0000313" key="3">
    <source>
        <dbReference type="Proteomes" id="UP000054266"/>
    </source>
</evidence>